<organism evidence="1 2">
    <name type="scientific">Vibrio vulnificus</name>
    <dbReference type="NCBI Taxonomy" id="672"/>
    <lineage>
        <taxon>Bacteria</taxon>
        <taxon>Pseudomonadati</taxon>
        <taxon>Pseudomonadota</taxon>
        <taxon>Gammaproteobacteria</taxon>
        <taxon>Vibrionales</taxon>
        <taxon>Vibrionaceae</taxon>
        <taxon>Vibrio</taxon>
    </lineage>
</organism>
<reference evidence="1" key="1">
    <citation type="submission" date="2017-12" db="EMBL/GenBank/DDBJ databases">
        <title>FDA dAtabase for Regulatory Grade micrObial Sequences (FDA-ARGOS): Supporting development and validation of Infectious Disease Dx tests.</title>
        <authorList>
            <person name="Hoffmann M."/>
            <person name="Allard M."/>
            <person name="Evans P."/>
            <person name="Brown E."/>
            <person name="Tallon L.J."/>
            <person name="Sadzewicz L."/>
            <person name="Sengamalay N."/>
            <person name="Ott S."/>
            <person name="Godinez A."/>
            <person name="Nagaraj S."/>
            <person name="Vavikolanu K."/>
            <person name="Aluvathingal J."/>
            <person name="Nadendla S."/>
            <person name="Hobson J."/>
            <person name="Sichtig H."/>
        </authorList>
    </citation>
    <scope>NUCLEOTIDE SEQUENCE [LARGE SCALE GENOMIC DNA]</scope>
    <source>
        <strain evidence="1">FDAARGOS_118</strain>
    </source>
</reference>
<dbReference type="Proteomes" id="UP000054370">
    <property type="component" value="Unassembled WGS sequence"/>
</dbReference>
<accession>A0ABX4X3N5</accession>
<dbReference type="EMBL" id="LOSH02000001">
    <property type="protein sequence ID" value="PNM78053.1"/>
    <property type="molecule type" value="Genomic_DNA"/>
</dbReference>
<protein>
    <submittedName>
        <fullName evidence="1">Uncharacterized protein</fullName>
    </submittedName>
</protein>
<dbReference type="RefSeq" id="WP_039467408.1">
    <property type="nucleotide sequence ID" value="NZ_JAERHM010000001.1"/>
</dbReference>
<evidence type="ECO:0000313" key="2">
    <source>
        <dbReference type="Proteomes" id="UP000054370"/>
    </source>
</evidence>
<evidence type="ECO:0000313" key="1">
    <source>
        <dbReference type="EMBL" id="PNM78053.1"/>
    </source>
</evidence>
<keyword evidence="2" id="KW-1185">Reference proteome</keyword>
<comment type="caution">
    <text evidence="1">The sequence shown here is derived from an EMBL/GenBank/DDBJ whole genome shotgun (WGS) entry which is preliminary data.</text>
</comment>
<sequence length="153" mass="16931">MERCPAIVGVVFDDESLKAIDRINELHELEKSAKFFISIGNLFNIFAGNTVKGAGSSGLTKAISAVPFVKNSDGFTKAKDLSVSIGMGISSDVGQTAWNITQANWEYYFKSYSALEAIKLKQIYDIATYQAVIHTSDRKQYRFWKAISDGCKL</sequence>
<name>A0ABX4X3N5_VIBVL</name>
<proteinExistence type="predicted"/>
<gene>
    <name evidence="1" type="ORF">AL548_005635</name>
</gene>